<proteinExistence type="inferred from homology"/>
<evidence type="ECO:0000256" key="2">
    <source>
        <dbReference type="ARBA" id="ARBA00011900"/>
    </source>
</evidence>
<dbReference type="Pfam" id="PF02384">
    <property type="entry name" value="N6_Mtase"/>
    <property type="match status" value="1"/>
</dbReference>
<dbReference type="KEGG" id="txa:HQN79_08615"/>
<organism evidence="10 11">
    <name type="scientific">Thiomicrorhabdus xiamenensis</name>
    <dbReference type="NCBI Taxonomy" id="2739063"/>
    <lineage>
        <taxon>Bacteria</taxon>
        <taxon>Pseudomonadati</taxon>
        <taxon>Pseudomonadota</taxon>
        <taxon>Gammaproteobacteria</taxon>
        <taxon>Thiotrichales</taxon>
        <taxon>Piscirickettsiaceae</taxon>
        <taxon>Thiomicrorhabdus</taxon>
    </lineage>
</organism>
<evidence type="ECO:0000256" key="5">
    <source>
        <dbReference type="ARBA" id="ARBA00022691"/>
    </source>
</evidence>
<comment type="catalytic activity">
    <reaction evidence="7">
        <text>a 2'-deoxyadenosine in DNA + S-adenosyl-L-methionine = an N(6)-methyl-2'-deoxyadenosine in DNA + S-adenosyl-L-homocysteine + H(+)</text>
        <dbReference type="Rhea" id="RHEA:15197"/>
        <dbReference type="Rhea" id="RHEA-COMP:12418"/>
        <dbReference type="Rhea" id="RHEA-COMP:12419"/>
        <dbReference type="ChEBI" id="CHEBI:15378"/>
        <dbReference type="ChEBI" id="CHEBI:57856"/>
        <dbReference type="ChEBI" id="CHEBI:59789"/>
        <dbReference type="ChEBI" id="CHEBI:90615"/>
        <dbReference type="ChEBI" id="CHEBI:90616"/>
        <dbReference type="EC" id="2.1.1.72"/>
    </reaction>
</comment>
<evidence type="ECO:0000259" key="9">
    <source>
        <dbReference type="Pfam" id="PF12161"/>
    </source>
</evidence>
<dbReference type="SUPFAM" id="SSF53335">
    <property type="entry name" value="S-adenosyl-L-methionine-dependent methyltransferases"/>
    <property type="match status" value="1"/>
</dbReference>
<dbReference type="GO" id="GO:0032259">
    <property type="term" value="P:methylation"/>
    <property type="evidence" value="ECO:0007669"/>
    <property type="project" value="UniProtKB-KW"/>
</dbReference>
<dbReference type="PANTHER" id="PTHR42998:SF1">
    <property type="entry name" value="TYPE I RESTRICTION ENZYME HINDI METHYLASE SUBUNIT"/>
    <property type="match status" value="1"/>
</dbReference>
<evidence type="ECO:0000256" key="7">
    <source>
        <dbReference type="ARBA" id="ARBA00047942"/>
    </source>
</evidence>
<evidence type="ECO:0000313" key="10">
    <source>
        <dbReference type="EMBL" id="QKI89626.1"/>
    </source>
</evidence>
<dbReference type="InterPro" id="IPR029063">
    <property type="entry name" value="SAM-dependent_MTases_sf"/>
</dbReference>
<comment type="similarity">
    <text evidence="1">Belongs to the N(4)/N(6)-methyltransferase family.</text>
</comment>
<name>A0A7D4TB86_9GAMM</name>
<accession>A0A7D4TB86</accession>
<dbReference type="PANTHER" id="PTHR42998">
    <property type="entry name" value="TYPE I RESTRICTION ENZYME HINDVIIP M PROTEIN-RELATED"/>
    <property type="match status" value="1"/>
</dbReference>
<protein>
    <recommendedName>
        <fullName evidence="2">site-specific DNA-methyltransferase (adenine-specific)</fullName>
        <ecNumber evidence="2">2.1.1.72</ecNumber>
    </recommendedName>
</protein>
<evidence type="ECO:0000256" key="6">
    <source>
        <dbReference type="ARBA" id="ARBA00022747"/>
    </source>
</evidence>
<evidence type="ECO:0000256" key="3">
    <source>
        <dbReference type="ARBA" id="ARBA00022603"/>
    </source>
</evidence>
<dbReference type="InterPro" id="IPR002052">
    <property type="entry name" value="DNA_methylase_N6_adenine_CS"/>
</dbReference>
<dbReference type="InterPro" id="IPR038333">
    <property type="entry name" value="T1MK-like_N_sf"/>
</dbReference>
<dbReference type="GO" id="GO:0008170">
    <property type="term" value="F:N-methyltransferase activity"/>
    <property type="evidence" value="ECO:0007669"/>
    <property type="project" value="InterPro"/>
</dbReference>
<evidence type="ECO:0000256" key="1">
    <source>
        <dbReference type="ARBA" id="ARBA00006594"/>
    </source>
</evidence>
<sequence>MTNQEFKSKLFAAADKLRSNMDASEYKYPVLGLIFLKYVSDAFTNFRTELEKRISDPDDELYEEPEYRDDVLNDRDEYTSENIFWTPEKARWAYLQANAKSPDIAKILDDAMREIEHENPKLKGILYKEFSRLNIADKLGQLIDEFSVINFDQGELSRGDAFGQIFEYFLGNFASSEGKRGGQYYTPVSIVDLIVEILAPKKGRVYDPACGSGGMFVHSEKFVMNHHGNPNDISIYGQESNPTTWKLAAMNLAIRGFEFDLGREPADTFHNDQHKSVKMDYVLANPPFNISDWGQAALIEDARWQFGVPPAGNANFGWLQHMYAKLSPKGRAGVVLANGSMSSNTSGEGTIRKAMIEADIIDCMIALPGQLFTNTQIPACIWFVNRDKGARKGQTLFIDLRNKGQMISRVQKELNAEDIHEAAQLYHNWMQDEFADGDYEDIPGLVKSADLTDIQKHDYVLTPGRYVGAAEVEDDGEPFAEKMARLTSQLSEQFKESDRLEAEIKKNLAGLGYEL</sequence>
<dbReference type="InterPro" id="IPR052916">
    <property type="entry name" value="Type-I_RE_MTase_Subunit"/>
</dbReference>
<evidence type="ECO:0000313" key="11">
    <source>
        <dbReference type="Proteomes" id="UP000504724"/>
    </source>
</evidence>
<dbReference type="EMBL" id="CP054020">
    <property type="protein sequence ID" value="QKI89626.1"/>
    <property type="molecule type" value="Genomic_DNA"/>
</dbReference>
<evidence type="ECO:0000256" key="4">
    <source>
        <dbReference type="ARBA" id="ARBA00022679"/>
    </source>
</evidence>
<dbReference type="REBASE" id="402362">
    <property type="entry name" value="M.TspG2ORF8615P"/>
</dbReference>
<feature type="domain" description="DNA methylase adenine-specific" evidence="8">
    <location>
        <begin position="159"/>
        <end position="475"/>
    </location>
</feature>
<dbReference type="EC" id="2.1.1.72" evidence="2"/>
<dbReference type="Proteomes" id="UP000504724">
    <property type="component" value="Chromosome"/>
</dbReference>
<keyword evidence="5" id="KW-0949">S-adenosyl-L-methionine</keyword>
<keyword evidence="6" id="KW-0680">Restriction system</keyword>
<gene>
    <name evidence="10" type="ORF">HQN79_08615</name>
</gene>
<evidence type="ECO:0000259" key="8">
    <source>
        <dbReference type="Pfam" id="PF02384"/>
    </source>
</evidence>
<dbReference type="AlphaFoldDB" id="A0A7D4TB86"/>
<keyword evidence="11" id="KW-1185">Reference proteome</keyword>
<reference evidence="10 11" key="1">
    <citation type="submission" date="2020-05" db="EMBL/GenBank/DDBJ databases">
        <title>Thiomicrorhabdus sediminis sp.nov. and Thiomicrorhabdus xiamenensis sp.nov., novel sulfur-oxidizing bacteria isolated from coastal sediment.</title>
        <authorList>
            <person name="Liu X."/>
        </authorList>
    </citation>
    <scope>NUCLEOTIDE SEQUENCE [LARGE SCALE GENOMIC DNA]</scope>
    <source>
        <strain evidence="10 11">G2</strain>
    </source>
</reference>
<dbReference type="GO" id="GO:0003677">
    <property type="term" value="F:DNA binding"/>
    <property type="evidence" value="ECO:0007669"/>
    <property type="project" value="InterPro"/>
</dbReference>
<dbReference type="GO" id="GO:0009007">
    <property type="term" value="F:site-specific DNA-methyltransferase (adenine-specific) activity"/>
    <property type="evidence" value="ECO:0007669"/>
    <property type="project" value="UniProtKB-EC"/>
</dbReference>
<dbReference type="RefSeq" id="WP_173285625.1">
    <property type="nucleotide sequence ID" value="NZ_CP054020.1"/>
</dbReference>
<dbReference type="Gene3D" id="3.40.50.150">
    <property type="entry name" value="Vaccinia Virus protein VP39"/>
    <property type="match status" value="1"/>
</dbReference>
<dbReference type="PROSITE" id="PS00092">
    <property type="entry name" value="N6_MTASE"/>
    <property type="match status" value="1"/>
</dbReference>
<dbReference type="InterPro" id="IPR003356">
    <property type="entry name" value="DNA_methylase_A-5"/>
</dbReference>
<keyword evidence="3 10" id="KW-0489">Methyltransferase</keyword>
<dbReference type="Gene3D" id="1.20.1260.30">
    <property type="match status" value="1"/>
</dbReference>
<dbReference type="Pfam" id="PF12161">
    <property type="entry name" value="HsdM_N"/>
    <property type="match status" value="1"/>
</dbReference>
<dbReference type="InterPro" id="IPR022749">
    <property type="entry name" value="D12N6_MeTrfase_N"/>
</dbReference>
<dbReference type="PRINTS" id="PR00507">
    <property type="entry name" value="N12N6MTFRASE"/>
</dbReference>
<feature type="domain" description="N6 adenine-specific DNA methyltransferase N-terminal" evidence="9">
    <location>
        <begin position="7"/>
        <end position="146"/>
    </location>
</feature>
<dbReference type="GO" id="GO:0009307">
    <property type="term" value="P:DNA restriction-modification system"/>
    <property type="evidence" value="ECO:0007669"/>
    <property type="project" value="UniProtKB-KW"/>
</dbReference>
<keyword evidence="4 10" id="KW-0808">Transferase</keyword>